<protein>
    <recommendedName>
        <fullName evidence="2">CRISPR type III-associated protein domain-containing protein</fullName>
    </recommendedName>
</protein>
<accession>A0A2H5Y579</accession>
<name>A0A2H5Y579_9CHLR</name>
<dbReference type="GO" id="GO:0051607">
    <property type="term" value="P:defense response to virus"/>
    <property type="evidence" value="ECO:0007669"/>
    <property type="project" value="UniProtKB-KW"/>
</dbReference>
<feature type="domain" description="CRISPR type III-associated protein" evidence="2">
    <location>
        <begin position="42"/>
        <end position="227"/>
    </location>
</feature>
<sequence>MPGHAQAEPKPFFWISLKGRPQRTAPPGHDRFRGLSGWMELEIEVVSDYLYVGSGQLELHSIQGGEQACYAFARRNQGLIIPGTSLKGAIRSIVEAISNSCVRIAGRSERIRSDAHKGCEYKERDRETLCPACRLFGTTGYRGRVHFTDAVPVGEVKTEIIKIADLWPPRQIRGRKFYQNKRFQRLDLKPAKNHRFLEAVPKGARLQTTLFFENLEEEELGLLLRALGLDQHPEDPQRVIFAFPVKVGGAKPRCLGGVRFTPKRIRLLEGGPALFSALLAGESSSAAKPLLVRFLAHRELLDPEAWERFRQEARPKNEFCPMEVY</sequence>
<dbReference type="PANTHER" id="PTHR35579">
    <property type="entry name" value="CRISPR SYSTEM CMS ENDORIBONUCLEASE CSM3"/>
    <property type="match status" value="1"/>
</dbReference>
<comment type="caution">
    <text evidence="3">The sequence shown here is derived from an EMBL/GenBank/DDBJ whole genome shotgun (WGS) entry which is preliminary data.</text>
</comment>
<reference evidence="4" key="1">
    <citation type="submission" date="2017-09" db="EMBL/GenBank/DDBJ databases">
        <title>Metaegenomics of thermophilic ammonia-oxidizing enrichment culture.</title>
        <authorList>
            <person name="Kato S."/>
            <person name="Suzuki K."/>
        </authorList>
    </citation>
    <scope>NUCLEOTIDE SEQUENCE [LARGE SCALE GENOMIC DNA]</scope>
</reference>
<dbReference type="PANTHER" id="PTHR35579:SF3">
    <property type="entry name" value="CRISPR SYSTEM CMS ENDORIBONUCLEASE CSM3"/>
    <property type="match status" value="1"/>
</dbReference>
<dbReference type="CDD" id="cd09726">
    <property type="entry name" value="RAMP_I_III"/>
    <property type="match status" value="1"/>
</dbReference>
<evidence type="ECO:0000256" key="1">
    <source>
        <dbReference type="ARBA" id="ARBA00023118"/>
    </source>
</evidence>
<evidence type="ECO:0000313" key="4">
    <source>
        <dbReference type="Proteomes" id="UP000236642"/>
    </source>
</evidence>
<dbReference type="Proteomes" id="UP000236642">
    <property type="component" value="Unassembled WGS sequence"/>
</dbReference>
<organism evidence="3 4">
    <name type="scientific">Candidatus Thermoflexus japonica</name>
    <dbReference type="NCBI Taxonomy" id="2035417"/>
    <lineage>
        <taxon>Bacteria</taxon>
        <taxon>Bacillati</taxon>
        <taxon>Chloroflexota</taxon>
        <taxon>Thermoflexia</taxon>
        <taxon>Thermoflexales</taxon>
        <taxon>Thermoflexaceae</taxon>
        <taxon>Thermoflexus</taxon>
    </lineage>
</organism>
<dbReference type="Pfam" id="PF03787">
    <property type="entry name" value="RAMPs"/>
    <property type="match status" value="1"/>
</dbReference>
<dbReference type="InterPro" id="IPR052216">
    <property type="entry name" value="CRISPR_Csm3_endoribonuclease"/>
</dbReference>
<evidence type="ECO:0000259" key="2">
    <source>
        <dbReference type="Pfam" id="PF03787"/>
    </source>
</evidence>
<gene>
    <name evidence="3" type="ORF">HRbin22_00838</name>
</gene>
<dbReference type="EMBL" id="BEHY01000013">
    <property type="protein sequence ID" value="GBD08597.1"/>
    <property type="molecule type" value="Genomic_DNA"/>
</dbReference>
<evidence type="ECO:0000313" key="3">
    <source>
        <dbReference type="EMBL" id="GBD08597.1"/>
    </source>
</evidence>
<keyword evidence="1" id="KW-0051">Antiviral defense</keyword>
<dbReference type="AlphaFoldDB" id="A0A2H5Y579"/>
<dbReference type="InterPro" id="IPR005537">
    <property type="entry name" value="RAMP_III_fam"/>
</dbReference>
<proteinExistence type="predicted"/>